<keyword evidence="2" id="KW-0472">Membrane</keyword>
<proteinExistence type="predicted"/>
<evidence type="ECO:0000313" key="3">
    <source>
        <dbReference type="EMBL" id="MDT8758980.1"/>
    </source>
</evidence>
<dbReference type="EMBL" id="JALMLT010000002">
    <property type="protein sequence ID" value="MDT8758980.1"/>
    <property type="molecule type" value="Genomic_DNA"/>
</dbReference>
<keyword evidence="2" id="KW-1133">Transmembrane helix</keyword>
<sequence>MSNQAIVPSASDRRAIASWRFVAGVFAHCALPAFVVVVPFAALAVFHGETWSQLVGRLPTLSAWFLASYAAVAALSVLAAAIVDPVLRRRYAKRQARDPNAAALASGRRLAQAIATRPADHGHAAPMREGIQIANPHRHIPAGARQKASPCAREGTAKVQRER</sequence>
<feature type="region of interest" description="Disordered" evidence="1">
    <location>
        <begin position="141"/>
        <end position="163"/>
    </location>
</feature>
<reference evidence="3" key="1">
    <citation type="submission" date="2022-04" db="EMBL/GenBank/DDBJ databases">
        <title>Tomato heritable bacteria conferring resistance against bacterial wilt.</title>
        <authorList>
            <person name="Yin J."/>
        </authorList>
    </citation>
    <scope>NUCLEOTIDE SEQUENCE</scope>
    <source>
        <strain evidence="3">Cra20</strain>
    </source>
</reference>
<feature type="transmembrane region" description="Helical" evidence="2">
    <location>
        <begin position="66"/>
        <end position="87"/>
    </location>
</feature>
<comment type="caution">
    <text evidence="3">The sequence shown here is derived from an EMBL/GenBank/DDBJ whole genome shotgun (WGS) entry which is preliminary data.</text>
</comment>
<keyword evidence="2" id="KW-0812">Transmembrane</keyword>
<evidence type="ECO:0000256" key="2">
    <source>
        <dbReference type="SAM" id="Phobius"/>
    </source>
</evidence>
<feature type="transmembrane region" description="Helical" evidence="2">
    <location>
        <begin position="21"/>
        <end position="46"/>
    </location>
</feature>
<accession>A0ABU3N361</accession>
<gene>
    <name evidence="3" type="ORF">MZO42_09750</name>
</gene>
<organism evidence="3">
    <name type="scientific">Sphingomonas psychrotolerans</name>
    <dbReference type="NCBI Taxonomy" id="1327635"/>
    <lineage>
        <taxon>Bacteria</taxon>
        <taxon>Pseudomonadati</taxon>
        <taxon>Pseudomonadota</taxon>
        <taxon>Alphaproteobacteria</taxon>
        <taxon>Sphingomonadales</taxon>
        <taxon>Sphingomonadaceae</taxon>
        <taxon>Sphingomonas</taxon>
    </lineage>
</organism>
<evidence type="ECO:0008006" key="4">
    <source>
        <dbReference type="Google" id="ProtNLM"/>
    </source>
</evidence>
<protein>
    <recommendedName>
        <fullName evidence="4">Poly-beta-1,6-N-acetyl-D-glucosamine biosynthesis protein PgaD</fullName>
    </recommendedName>
</protein>
<evidence type="ECO:0000256" key="1">
    <source>
        <dbReference type="SAM" id="MobiDB-lite"/>
    </source>
</evidence>
<name>A0ABU3N361_9SPHN</name>